<feature type="compositionally biased region" description="Low complexity" evidence="7">
    <location>
        <begin position="119"/>
        <end position="143"/>
    </location>
</feature>
<evidence type="ECO:0000256" key="2">
    <source>
        <dbReference type="ARBA" id="ARBA00023015"/>
    </source>
</evidence>
<dbReference type="GO" id="GO:0003700">
    <property type="term" value="F:DNA-binding transcription factor activity"/>
    <property type="evidence" value="ECO:0007669"/>
    <property type="project" value="UniProtKB-UniRule"/>
</dbReference>
<dbReference type="Pfam" id="PF02045">
    <property type="entry name" value="CBFB_NFYA"/>
    <property type="match status" value="1"/>
</dbReference>
<feature type="compositionally biased region" description="Polar residues" evidence="7">
    <location>
        <begin position="38"/>
        <end position="55"/>
    </location>
</feature>
<dbReference type="InParanoid" id="A0A3N4L412"/>
<evidence type="ECO:0000256" key="1">
    <source>
        <dbReference type="ARBA" id="ARBA00004123"/>
    </source>
</evidence>
<keyword evidence="9" id="KW-1185">Reference proteome</keyword>
<comment type="subunit">
    <text evidence="6">Heterotrimer.</text>
</comment>
<dbReference type="STRING" id="1392247.A0A3N4L412"/>
<feature type="compositionally biased region" description="Polar residues" evidence="7">
    <location>
        <begin position="321"/>
        <end position="332"/>
    </location>
</feature>
<dbReference type="InterPro" id="IPR001289">
    <property type="entry name" value="NFYA"/>
</dbReference>
<feature type="region of interest" description="Disordered" evidence="7">
    <location>
        <begin position="1"/>
        <end position="62"/>
    </location>
</feature>
<feature type="region of interest" description="Disordered" evidence="7">
    <location>
        <begin position="100"/>
        <end position="221"/>
    </location>
</feature>
<evidence type="ECO:0000256" key="7">
    <source>
        <dbReference type="SAM" id="MobiDB-lite"/>
    </source>
</evidence>
<evidence type="ECO:0000256" key="3">
    <source>
        <dbReference type="ARBA" id="ARBA00023125"/>
    </source>
</evidence>
<feature type="compositionally biased region" description="Acidic residues" evidence="7">
    <location>
        <begin position="384"/>
        <end position="398"/>
    </location>
</feature>
<dbReference type="GO" id="GO:0003677">
    <property type="term" value="F:DNA binding"/>
    <property type="evidence" value="ECO:0007669"/>
    <property type="project" value="UniProtKB-KW"/>
</dbReference>
<comment type="subcellular location">
    <subcellularLocation>
        <location evidence="1 6">Nucleus</location>
    </subcellularLocation>
</comment>
<keyword evidence="3 6" id="KW-0238">DNA-binding</keyword>
<dbReference type="PROSITE" id="PS51152">
    <property type="entry name" value="NFYA_HAP2_2"/>
    <property type="match status" value="1"/>
</dbReference>
<feature type="region of interest" description="Disordered" evidence="7">
    <location>
        <begin position="247"/>
        <end position="398"/>
    </location>
</feature>
<proteinExistence type="inferred from homology"/>
<protein>
    <recommendedName>
        <fullName evidence="6">Transcriptional activator HAP2</fullName>
    </recommendedName>
</protein>
<evidence type="ECO:0000256" key="4">
    <source>
        <dbReference type="ARBA" id="ARBA00023163"/>
    </source>
</evidence>
<evidence type="ECO:0000256" key="6">
    <source>
        <dbReference type="RuleBase" id="RU367155"/>
    </source>
</evidence>
<dbReference type="OrthoDB" id="1097733at2759"/>
<evidence type="ECO:0000313" key="8">
    <source>
        <dbReference type="EMBL" id="RPB17644.1"/>
    </source>
</evidence>
<accession>A0A3N4L412</accession>
<sequence length="398" mass="42745">MDAAYARFTPQPHPSHLHATAAYSPQNTGSGIGGGGSHHNNASMHPPGNQHSPIQGQGHPYYQNYLGNTGTYYMSSDAMNLKGNGPQSVQSPRMNAAAVKVKREGTQRSPQMAVAATNQAGPQQAIQPPNQQVPQQQAMGAPQRRMSQHQAPAGTPPMQHAQPVNNTRTSAPPQPPATQQAPPPPPPQQQPPAPTQPVQQSPMHPPVQPHQQSPDLVPAEESPLYVNAKQFHRILKRRVARQKLEEALRLTSKQRKPYLHESRHNHAMRRPRGPGGRFLTADEVAEMERRKKDEEVNAGSGAGSNNVQAGAVKGKEADKMNPNSNVNRTPNRQPHPMGTGTGNNTTPTSGGMKRKAPGGLSSGTPGKKPKTVNGRLSLPNMPSESDDDDVLGGIDEED</sequence>
<evidence type="ECO:0000313" key="9">
    <source>
        <dbReference type="Proteomes" id="UP000277580"/>
    </source>
</evidence>
<dbReference type="AlphaFoldDB" id="A0A3N4L412"/>
<feature type="compositionally biased region" description="Basic and acidic residues" evidence="7">
    <location>
        <begin position="286"/>
        <end position="295"/>
    </location>
</feature>
<feature type="compositionally biased region" description="Low complexity" evidence="7">
    <location>
        <begin position="336"/>
        <end position="351"/>
    </location>
</feature>
<dbReference type="SMART" id="SM00521">
    <property type="entry name" value="CBF"/>
    <property type="match status" value="1"/>
</dbReference>
<organism evidence="8 9">
    <name type="scientific">Morchella conica CCBAS932</name>
    <dbReference type="NCBI Taxonomy" id="1392247"/>
    <lineage>
        <taxon>Eukaryota</taxon>
        <taxon>Fungi</taxon>
        <taxon>Dikarya</taxon>
        <taxon>Ascomycota</taxon>
        <taxon>Pezizomycotina</taxon>
        <taxon>Pezizomycetes</taxon>
        <taxon>Pezizales</taxon>
        <taxon>Morchellaceae</taxon>
        <taxon>Morchella</taxon>
    </lineage>
</organism>
<comment type="similarity">
    <text evidence="6">Belongs to the NFYA/HAP2 subunit family.</text>
</comment>
<reference evidence="8 9" key="1">
    <citation type="journal article" date="2018" name="Nat. Ecol. Evol.">
        <title>Pezizomycetes genomes reveal the molecular basis of ectomycorrhizal truffle lifestyle.</title>
        <authorList>
            <person name="Murat C."/>
            <person name="Payen T."/>
            <person name="Noel B."/>
            <person name="Kuo A."/>
            <person name="Morin E."/>
            <person name="Chen J."/>
            <person name="Kohler A."/>
            <person name="Krizsan K."/>
            <person name="Balestrini R."/>
            <person name="Da Silva C."/>
            <person name="Montanini B."/>
            <person name="Hainaut M."/>
            <person name="Levati E."/>
            <person name="Barry K.W."/>
            <person name="Belfiori B."/>
            <person name="Cichocki N."/>
            <person name="Clum A."/>
            <person name="Dockter R.B."/>
            <person name="Fauchery L."/>
            <person name="Guy J."/>
            <person name="Iotti M."/>
            <person name="Le Tacon F."/>
            <person name="Lindquist E.A."/>
            <person name="Lipzen A."/>
            <person name="Malagnac F."/>
            <person name="Mello A."/>
            <person name="Molinier V."/>
            <person name="Miyauchi S."/>
            <person name="Poulain J."/>
            <person name="Riccioni C."/>
            <person name="Rubini A."/>
            <person name="Sitrit Y."/>
            <person name="Splivallo R."/>
            <person name="Traeger S."/>
            <person name="Wang M."/>
            <person name="Zifcakova L."/>
            <person name="Wipf D."/>
            <person name="Zambonelli A."/>
            <person name="Paolocci F."/>
            <person name="Nowrousian M."/>
            <person name="Ottonello S."/>
            <person name="Baldrian P."/>
            <person name="Spatafora J.W."/>
            <person name="Henrissat B."/>
            <person name="Nagy L.G."/>
            <person name="Aury J.M."/>
            <person name="Wincker P."/>
            <person name="Grigoriev I.V."/>
            <person name="Bonfante P."/>
            <person name="Martin F.M."/>
        </authorList>
    </citation>
    <scope>NUCLEOTIDE SEQUENCE [LARGE SCALE GENOMIC DNA]</scope>
    <source>
        <strain evidence="8 9">CCBAS932</strain>
    </source>
</reference>
<dbReference type="Gene3D" id="6.10.250.2430">
    <property type="match status" value="1"/>
</dbReference>
<comment type="function">
    <text evidence="6">Component of the sequence-specific heterotrimeric transcription factor (NF-Y) which specifically recognizes a 5'-CCAAT-3' box motif found in the promoters of its target genes.</text>
</comment>
<keyword evidence="5 6" id="KW-0539">Nucleus</keyword>
<evidence type="ECO:0000256" key="5">
    <source>
        <dbReference type="ARBA" id="ARBA00023242"/>
    </source>
</evidence>
<dbReference type="GO" id="GO:0005634">
    <property type="term" value="C:nucleus"/>
    <property type="evidence" value="ECO:0007669"/>
    <property type="project" value="UniProtKB-SubCell"/>
</dbReference>
<name>A0A3N4L412_9PEZI</name>
<gene>
    <name evidence="8" type="ORF">P167DRAFT_541021</name>
</gene>
<dbReference type="PRINTS" id="PR00616">
    <property type="entry name" value="CCAATSUBUNTB"/>
</dbReference>
<dbReference type="PANTHER" id="PTHR12632">
    <property type="entry name" value="TRANSCRIPTION FACTOR NF-Y ALPHA-RELATED"/>
    <property type="match status" value="1"/>
</dbReference>
<feature type="compositionally biased region" description="Pro residues" evidence="7">
    <location>
        <begin position="172"/>
        <end position="195"/>
    </location>
</feature>
<dbReference type="Proteomes" id="UP000277580">
    <property type="component" value="Unassembled WGS sequence"/>
</dbReference>
<dbReference type="EMBL" id="ML119105">
    <property type="protein sequence ID" value="RPB17644.1"/>
    <property type="molecule type" value="Genomic_DNA"/>
</dbReference>
<keyword evidence="4 6" id="KW-0804">Transcription</keyword>
<keyword evidence="2 6" id="KW-0805">Transcription regulation</keyword>